<reference evidence="2" key="3">
    <citation type="submission" date="2025-09" db="UniProtKB">
        <authorList>
            <consortium name="Ensembl"/>
        </authorList>
    </citation>
    <scope>IDENTIFICATION</scope>
    <source>
        <strain evidence="2">Hd-rR</strain>
    </source>
</reference>
<dbReference type="Gene3D" id="2.40.128.20">
    <property type="match status" value="1"/>
</dbReference>
<dbReference type="Ensembl" id="ENSORLT00000043763.1">
    <property type="protein sequence ID" value="ENSORLP00000026146.1"/>
    <property type="gene ID" value="ENSORLG00000026213.1"/>
</dbReference>
<name>A0A3B3H2Q3_ORYLA</name>
<evidence type="ECO:0000313" key="3">
    <source>
        <dbReference type="Proteomes" id="UP000001038"/>
    </source>
</evidence>
<proteinExistence type="predicted"/>
<sequence length="225" mass="25631">MSAEKISVLLLLAVIGSHAAPNASECDGLAKRLPTKDLNKIFRNWVLVWGVSDHEEGDHVLGNASSSHVEFKLLPDNKTFTYNERNVYRHNLSSCTTYFIHMTVPSNNETELQTLHADNIRVEEDGQPVEYNDTGAVDFYEPCSDCLLLVYKCSKFRYLLSYKEEGSHRDVEQHKAAHDDYKKLAECLGFPKKKPYVYDGVAGECQPQHREDNRTTGAQYWKKGQ</sequence>
<dbReference type="GeneTree" id="ENSGT01030000234802"/>
<feature type="signal peptide" evidence="1">
    <location>
        <begin position="1"/>
        <end position="19"/>
    </location>
</feature>
<organism evidence="2 3">
    <name type="scientific">Oryzias latipes</name>
    <name type="common">Japanese rice fish</name>
    <name type="synonym">Japanese killifish</name>
    <dbReference type="NCBI Taxonomy" id="8090"/>
    <lineage>
        <taxon>Eukaryota</taxon>
        <taxon>Metazoa</taxon>
        <taxon>Chordata</taxon>
        <taxon>Craniata</taxon>
        <taxon>Vertebrata</taxon>
        <taxon>Euteleostomi</taxon>
        <taxon>Actinopterygii</taxon>
        <taxon>Neopterygii</taxon>
        <taxon>Teleostei</taxon>
        <taxon>Neoteleostei</taxon>
        <taxon>Acanthomorphata</taxon>
        <taxon>Ovalentaria</taxon>
        <taxon>Atherinomorphae</taxon>
        <taxon>Beloniformes</taxon>
        <taxon>Adrianichthyidae</taxon>
        <taxon>Oryziinae</taxon>
        <taxon>Oryzias</taxon>
    </lineage>
</organism>
<accession>A0A3B3H2Q3</accession>
<dbReference type="InParanoid" id="A0A3B3H2Q3"/>
<dbReference type="Proteomes" id="UP000001038">
    <property type="component" value="Chromosome 11"/>
</dbReference>
<feature type="chain" id="PRO_5017364871" evidence="1">
    <location>
        <begin position="20"/>
        <end position="225"/>
    </location>
</feature>
<reference evidence="2 3" key="1">
    <citation type="journal article" date="2007" name="Nature">
        <title>The medaka draft genome and insights into vertebrate genome evolution.</title>
        <authorList>
            <person name="Kasahara M."/>
            <person name="Naruse K."/>
            <person name="Sasaki S."/>
            <person name="Nakatani Y."/>
            <person name="Qu W."/>
            <person name="Ahsan B."/>
            <person name="Yamada T."/>
            <person name="Nagayasu Y."/>
            <person name="Doi K."/>
            <person name="Kasai Y."/>
            <person name="Jindo T."/>
            <person name="Kobayashi D."/>
            <person name="Shimada A."/>
            <person name="Toyoda A."/>
            <person name="Kuroki Y."/>
            <person name="Fujiyama A."/>
            <person name="Sasaki T."/>
            <person name="Shimizu A."/>
            <person name="Asakawa S."/>
            <person name="Shimizu N."/>
            <person name="Hashimoto S."/>
            <person name="Yang J."/>
            <person name="Lee Y."/>
            <person name="Matsushima K."/>
            <person name="Sugano S."/>
            <person name="Sakaizumi M."/>
            <person name="Narita T."/>
            <person name="Ohishi K."/>
            <person name="Haga S."/>
            <person name="Ohta F."/>
            <person name="Nomoto H."/>
            <person name="Nogata K."/>
            <person name="Morishita T."/>
            <person name="Endo T."/>
            <person name="Shin-I T."/>
            <person name="Takeda H."/>
            <person name="Morishita S."/>
            <person name="Kohara Y."/>
        </authorList>
    </citation>
    <scope>NUCLEOTIDE SEQUENCE [LARGE SCALE GENOMIC DNA]</scope>
    <source>
        <strain evidence="2 3">Hd-rR</strain>
    </source>
</reference>
<gene>
    <name evidence="2" type="primary">LOC101169047</name>
</gene>
<protein>
    <submittedName>
        <fullName evidence="2">Uncharacterized protein</fullName>
    </submittedName>
</protein>
<keyword evidence="3" id="KW-1185">Reference proteome</keyword>
<dbReference type="AlphaFoldDB" id="A0A3B3H2Q3"/>
<dbReference type="Bgee" id="ENSORLG00000026213">
    <property type="expression patterns" value="Expressed in liver and 10 other cell types or tissues"/>
</dbReference>
<dbReference type="InterPro" id="IPR012674">
    <property type="entry name" value="Calycin"/>
</dbReference>
<keyword evidence="1" id="KW-0732">Signal</keyword>
<evidence type="ECO:0000256" key="1">
    <source>
        <dbReference type="SAM" id="SignalP"/>
    </source>
</evidence>
<evidence type="ECO:0000313" key="2">
    <source>
        <dbReference type="Ensembl" id="ENSORLP00000026146.1"/>
    </source>
</evidence>
<reference evidence="2" key="2">
    <citation type="submission" date="2025-08" db="UniProtKB">
        <authorList>
            <consortium name="Ensembl"/>
        </authorList>
    </citation>
    <scope>IDENTIFICATION</scope>
    <source>
        <strain evidence="2">Hd-rR</strain>
    </source>
</reference>